<dbReference type="AlphaFoldDB" id="A0A4V1L6D4"/>
<reference evidence="2 3" key="1">
    <citation type="submission" date="2018-11" db="EMBL/GenBank/DDBJ databases">
        <authorList>
            <person name="Mardanov A.V."/>
            <person name="Ravin N.V."/>
            <person name="Dedysh S.N."/>
        </authorList>
    </citation>
    <scope>NUCLEOTIDE SEQUENCE [LARGE SCALE GENOMIC DNA]</scope>
    <source>
        <strain evidence="2 3">AF10</strain>
    </source>
</reference>
<gene>
    <name evidence="2" type="ORF">GRAN_2184</name>
</gene>
<evidence type="ECO:0000256" key="1">
    <source>
        <dbReference type="SAM" id="MobiDB-lite"/>
    </source>
</evidence>
<evidence type="ECO:0000313" key="2">
    <source>
        <dbReference type="EMBL" id="RXH58874.1"/>
    </source>
</evidence>
<dbReference type="RefSeq" id="WP_128912791.1">
    <property type="nucleotide sequence ID" value="NZ_RDSM01000001.1"/>
</dbReference>
<keyword evidence="3" id="KW-1185">Reference proteome</keyword>
<dbReference type="OrthoDB" id="123046at2"/>
<comment type="caution">
    <text evidence="2">The sequence shown here is derived from an EMBL/GenBank/DDBJ whole genome shotgun (WGS) entry which is preliminary data.</text>
</comment>
<sequence>MTGETKRPWEQKLQDAGARVEEDLKRLVNYINDEVVPDVRRNSSEALRAAAIELHRLAEKMDDRRGGTASAPPPPSSPYTADGPKR</sequence>
<reference evidence="3" key="2">
    <citation type="submission" date="2019-02" db="EMBL/GenBank/DDBJ databases">
        <title>Granulicella sibirica sp. nov., a psychrotolerant acidobacterium isolated from an organic soil layer in forested tundra, West Siberia.</title>
        <authorList>
            <person name="Oshkin I.Y."/>
            <person name="Kulichevskaya I.S."/>
            <person name="Rijpstra W.I.C."/>
            <person name="Sinninghe Damste J.S."/>
            <person name="Rakitin A.L."/>
            <person name="Ravin N.V."/>
            <person name="Dedysh S.N."/>
        </authorList>
    </citation>
    <scope>NUCLEOTIDE SEQUENCE [LARGE SCALE GENOMIC DNA]</scope>
    <source>
        <strain evidence="3">AF10</strain>
    </source>
</reference>
<dbReference type="EMBL" id="RDSM01000001">
    <property type="protein sequence ID" value="RXH58874.1"/>
    <property type="molecule type" value="Genomic_DNA"/>
</dbReference>
<protein>
    <submittedName>
        <fullName evidence="2">Uncharacterized protein</fullName>
    </submittedName>
</protein>
<organism evidence="2 3">
    <name type="scientific">Granulicella sibirica</name>
    <dbReference type="NCBI Taxonomy" id="2479048"/>
    <lineage>
        <taxon>Bacteria</taxon>
        <taxon>Pseudomonadati</taxon>
        <taxon>Acidobacteriota</taxon>
        <taxon>Terriglobia</taxon>
        <taxon>Terriglobales</taxon>
        <taxon>Acidobacteriaceae</taxon>
        <taxon>Granulicella</taxon>
    </lineage>
</organism>
<name>A0A4V1L6D4_9BACT</name>
<proteinExistence type="predicted"/>
<dbReference type="Proteomes" id="UP000289437">
    <property type="component" value="Unassembled WGS sequence"/>
</dbReference>
<accession>A0A4V1L6D4</accession>
<evidence type="ECO:0000313" key="3">
    <source>
        <dbReference type="Proteomes" id="UP000289437"/>
    </source>
</evidence>
<feature type="region of interest" description="Disordered" evidence="1">
    <location>
        <begin position="58"/>
        <end position="86"/>
    </location>
</feature>